<evidence type="ECO:0000256" key="2">
    <source>
        <dbReference type="ARBA" id="ARBA00022723"/>
    </source>
</evidence>
<dbReference type="SMART" id="SM00906">
    <property type="entry name" value="Fungal_trans"/>
    <property type="match status" value="1"/>
</dbReference>
<dbReference type="CDD" id="cd12148">
    <property type="entry name" value="fungal_TF_MHR"/>
    <property type="match status" value="1"/>
</dbReference>
<evidence type="ECO:0000256" key="3">
    <source>
        <dbReference type="ARBA" id="ARBA00023015"/>
    </source>
</evidence>
<keyword evidence="4" id="KW-0804">Transcription</keyword>
<dbReference type="Proteomes" id="UP000287972">
    <property type="component" value="Unassembled WGS sequence"/>
</dbReference>
<evidence type="ECO:0000256" key="5">
    <source>
        <dbReference type="ARBA" id="ARBA00023242"/>
    </source>
</evidence>
<dbReference type="Pfam" id="PF04082">
    <property type="entry name" value="Fungal_trans"/>
    <property type="match status" value="1"/>
</dbReference>
<evidence type="ECO:0000256" key="1">
    <source>
        <dbReference type="ARBA" id="ARBA00004123"/>
    </source>
</evidence>
<keyword evidence="3" id="KW-0805">Transcription regulation</keyword>
<protein>
    <recommendedName>
        <fullName evidence="7">Zn(2)-C6 fungal-type domain-containing protein</fullName>
    </recommendedName>
</protein>
<evidence type="ECO:0000259" key="7">
    <source>
        <dbReference type="PROSITE" id="PS50048"/>
    </source>
</evidence>
<dbReference type="PROSITE" id="PS00463">
    <property type="entry name" value="ZN2_CY6_FUNGAL_1"/>
    <property type="match status" value="1"/>
</dbReference>
<dbReference type="SUPFAM" id="SSF57701">
    <property type="entry name" value="Zn2/Cys6 DNA-binding domain"/>
    <property type="match status" value="1"/>
</dbReference>
<dbReference type="InterPro" id="IPR007219">
    <property type="entry name" value="XnlR_reg_dom"/>
</dbReference>
<dbReference type="Gene3D" id="4.10.240.10">
    <property type="entry name" value="Zn(2)-C6 fungal-type DNA-binding domain"/>
    <property type="match status" value="1"/>
</dbReference>
<gene>
    <name evidence="8" type="ORF">CEP51_016345</name>
</gene>
<keyword evidence="2" id="KW-0479">Metal-binding</keyword>
<dbReference type="GO" id="GO:0008270">
    <property type="term" value="F:zinc ion binding"/>
    <property type="evidence" value="ECO:0007669"/>
    <property type="project" value="InterPro"/>
</dbReference>
<feature type="region of interest" description="Disordered" evidence="6">
    <location>
        <begin position="81"/>
        <end position="107"/>
    </location>
</feature>
<dbReference type="GO" id="GO:0000981">
    <property type="term" value="F:DNA-binding transcription factor activity, RNA polymerase II-specific"/>
    <property type="evidence" value="ECO:0007669"/>
    <property type="project" value="InterPro"/>
</dbReference>
<dbReference type="PANTHER" id="PTHR47338:SF10">
    <property type="entry name" value="TRANSCRIPTION FACTOR DOMAIN-CONTAINING PROTEIN-RELATED"/>
    <property type="match status" value="1"/>
</dbReference>
<dbReference type="PROSITE" id="PS50048">
    <property type="entry name" value="ZN2_CY6_FUNGAL_2"/>
    <property type="match status" value="1"/>
</dbReference>
<comment type="subcellular location">
    <subcellularLocation>
        <location evidence="1">Nucleus</location>
    </subcellularLocation>
</comment>
<sequence>MASRTSDNAVVPNPGTPKSLSCLKCKQSKQKCDKSLPQCLRCAEKGKECIYPSARQTNTVKRKQVRDLEAILERVGQQIGSLGAGESMHSHSERAAPELQGRQAEADSTDSLNNHLLLASPLLSGDISQPIPPIDPHLREELTTIYFDKLYHAAPMIHRRRYMASLGHPLSHQPPYCLQLIIMASAAYITDDYTSMAPTLYQRAKDLAEEDEIHEQEHNFLTLAHSQCWILISNFEARLAMFSQASISLGKAIRTAQMLNLHQLDRNEPASYSRSPSSPASTKDWSELEECRRTWWIAFTSDRLVFSTSGLPVLIHERDIQTLLPTSEDAFTSGIEEETKTFQDALRQPGPGCSPLAFRALAAHLFYLSLKTMPSAHGEGDAEENQDSWLNQYDEIDSRLALLLTQLPERLRLPQASRCQQAVFVNILIHEASICLHKSILERAQHTRGLIPEPVIRRSQSRMMTAAEEILSIFRLRLDLKIALRNPILNFAAYTAGLVFLERAADGQSAESQRNVNFIINVLDGISHTHPAARELAAQLAANARAAGIERSMGVN</sequence>
<reference evidence="8 9" key="1">
    <citation type="submission" date="2017-06" db="EMBL/GenBank/DDBJ databases">
        <title>Comparative genomic analysis of Ambrosia Fusariam Clade fungi.</title>
        <authorList>
            <person name="Stajich J.E."/>
            <person name="Carrillo J."/>
            <person name="Kijimoto T."/>
            <person name="Eskalen A."/>
            <person name="O'Donnell K."/>
            <person name="Kasson M."/>
        </authorList>
    </citation>
    <scope>NUCLEOTIDE SEQUENCE [LARGE SCALE GENOMIC DNA]</scope>
    <source>
        <strain evidence="8 9">NRRL62606</strain>
    </source>
</reference>
<accession>A0A428NS00</accession>
<dbReference type="Pfam" id="PF00172">
    <property type="entry name" value="Zn_clus"/>
    <property type="match status" value="1"/>
</dbReference>
<dbReference type="SMART" id="SM00066">
    <property type="entry name" value="GAL4"/>
    <property type="match status" value="1"/>
</dbReference>
<dbReference type="GO" id="GO:0005634">
    <property type="term" value="C:nucleus"/>
    <property type="evidence" value="ECO:0007669"/>
    <property type="project" value="UniProtKB-SubCell"/>
</dbReference>
<evidence type="ECO:0000313" key="9">
    <source>
        <dbReference type="Proteomes" id="UP000287972"/>
    </source>
</evidence>
<feature type="domain" description="Zn(2)-C6 fungal-type" evidence="7">
    <location>
        <begin position="21"/>
        <end position="51"/>
    </location>
</feature>
<dbReference type="PANTHER" id="PTHR47338">
    <property type="entry name" value="ZN(II)2CYS6 TRANSCRIPTION FACTOR (EUROFUNG)-RELATED"/>
    <property type="match status" value="1"/>
</dbReference>
<name>A0A428NS00_9HYPO</name>
<organism evidence="8 9">
    <name type="scientific">Fusarium floridanum</name>
    <dbReference type="NCBI Taxonomy" id="1325733"/>
    <lineage>
        <taxon>Eukaryota</taxon>
        <taxon>Fungi</taxon>
        <taxon>Dikarya</taxon>
        <taxon>Ascomycota</taxon>
        <taxon>Pezizomycotina</taxon>
        <taxon>Sordariomycetes</taxon>
        <taxon>Hypocreomycetidae</taxon>
        <taxon>Hypocreales</taxon>
        <taxon>Nectriaceae</taxon>
        <taxon>Fusarium</taxon>
        <taxon>Fusarium solani species complex</taxon>
    </lineage>
</organism>
<dbReference type="AlphaFoldDB" id="A0A428NS00"/>
<proteinExistence type="predicted"/>
<dbReference type="InterPro" id="IPR001138">
    <property type="entry name" value="Zn2Cys6_DnaBD"/>
</dbReference>
<dbReference type="GO" id="GO:0006351">
    <property type="term" value="P:DNA-templated transcription"/>
    <property type="evidence" value="ECO:0007669"/>
    <property type="project" value="InterPro"/>
</dbReference>
<evidence type="ECO:0000313" key="8">
    <source>
        <dbReference type="EMBL" id="RSL43549.1"/>
    </source>
</evidence>
<keyword evidence="5" id="KW-0539">Nucleus</keyword>
<dbReference type="InterPro" id="IPR050815">
    <property type="entry name" value="TF_fung"/>
</dbReference>
<dbReference type="InterPro" id="IPR036864">
    <property type="entry name" value="Zn2-C6_fun-type_DNA-bd_sf"/>
</dbReference>
<dbReference type="EMBL" id="NKCL01001108">
    <property type="protein sequence ID" value="RSL43549.1"/>
    <property type="molecule type" value="Genomic_DNA"/>
</dbReference>
<dbReference type="CDD" id="cd00067">
    <property type="entry name" value="GAL4"/>
    <property type="match status" value="1"/>
</dbReference>
<evidence type="ECO:0000256" key="4">
    <source>
        <dbReference type="ARBA" id="ARBA00023163"/>
    </source>
</evidence>
<dbReference type="GO" id="GO:0003677">
    <property type="term" value="F:DNA binding"/>
    <property type="evidence" value="ECO:0007669"/>
    <property type="project" value="InterPro"/>
</dbReference>
<keyword evidence="9" id="KW-1185">Reference proteome</keyword>
<evidence type="ECO:0000256" key="6">
    <source>
        <dbReference type="SAM" id="MobiDB-lite"/>
    </source>
</evidence>
<comment type="caution">
    <text evidence="8">The sequence shown here is derived from an EMBL/GenBank/DDBJ whole genome shotgun (WGS) entry which is preliminary data.</text>
</comment>